<keyword evidence="3" id="KW-1185">Reference proteome</keyword>
<feature type="transmembrane region" description="Helical" evidence="1">
    <location>
        <begin position="39"/>
        <end position="62"/>
    </location>
</feature>
<gene>
    <name evidence="2" type="ORF">R1flu_003113</name>
</gene>
<sequence>MEEPVSTGRMDRGAVREPPRAVASSNFTILPLMSEELRFALNFFGLIQLEILSSVIVCILSWKSTVKERFEVQAEARMILDFRRSSFRGLRIERMGAVASKVWL</sequence>
<name>A0ABD1Y886_9MARC</name>
<comment type="caution">
    <text evidence="2">The sequence shown here is derived from an EMBL/GenBank/DDBJ whole genome shotgun (WGS) entry which is preliminary data.</text>
</comment>
<accession>A0ABD1Y886</accession>
<dbReference type="EMBL" id="JBHFFA010000006">
    <property type="protein sequence ID" value="KAL2622908.1"/>
    <property type="molecule type" value="Genomic_DNA"/>
</dbReference>
<keyword evidence="1" id="KW-0812">Transmembrane</keyword>
<organism evidence="2 3">
    <name type="scientific">Riccia fluitans</name>
    <dbReference type="NCBI Taxonomy" id="41844"/>
    <lineage>
        <taxon>Eukaryota</taxon>
        <taxon>Viridiplantae</taxon>
        <taxon>Streptophyta</taxon>
        <taxon>Embryophyta</taxon>
        <taxon>Marchantiophyta</taxon>
        <taxon>Marchantiopsida</taxon>
        <taxon>Marchantiidae</taxon>
        <taxon>Marchantiales</taxon>
        <taxon>Ricciaceae</taxon>
        <taxon>Riccia</taxon>
    </lineage>
</organism>
<protein>
    <submittedName>
        <fullName evidence="2">Uncharacterized protein</fullName>
    </submittedName>
</protein>
<reference evidence="2 3" key="1">
    <citation type="submission" date="2024-09" db="EMBL/GenBank/DDBJ databases">
        <title>Chromosome-scale assembly of Riccia fluitans.</title>
        <authorList>
            <person name="Paukszto L."/>
            <person name="Sawicki J."/>
            <person name="Karawczyk K."/>
            <person name="Piernik-Szablinska J."/>
            <person name="Szczecinska M."/>
            <person name="Mazdziarz M."/>
        </authorList>
    </citation>
    <scope>NUCLEOTIDE SEQUENCE [LARGE SCALE GENOMIC DNA]</scope>
    <source>
        <strain evidence="2">Rf_01</strain>
        <tissue evidence="2">Aerial parts of the thallus</tissue>
    </source>
</reference>
<evidence type="ECO:0000313" key="2">
    <source>
        <dbReference type="EMBL" id="KAL2622908.1"/>
    </source>
</evidence>
<proteinExistence type="predicted"/>
<dbReference type="Proteomes" id="UP001605036">
    <property type="component" value="Unassembled WGS sequence"/>
</dbReference>
<dbReference type="AlphaFoldDB" id="A0ABD1Y886"/>
<evidence type="ECO:0000313" key="3">
    <source>
        <dbReference type="Proteomes" id="UP001605036"/>
    </source>
</evidence>
<keyword evidence="1" id="KW-1133">Transmembrane helix</keyword>
<keyword evidence="1" id="KW-0472">Membrane</keyword>
<evidence type="ECO:0000256" key="1">
    <source>
        <dbReference type="SAM" id="Phobius"/>
    </source>
</evidence>